<accession>A0A371IXD8</accession>
<dbReference type="EMBL" id="NOJY02000113">
    <property type="protein sequence ID" value="RDY25147.1"/>
    <property type="molecule type" value="Genomic_DNA"/>
</dbReference>
<gene>
    <name evidence="3" type="ORF">CHL78_019755</name>
</gene>
<dbReference type="RefSeq" id="WP_094369762.1">
    <property type="nucleotide sequence ID" value="NZ_NOJY02000113.1"/>
</dbReference>
<dbReference type="PROSITE" id="PS51096">
    <property type="entry name" value="PTS_EIIA_TYPE_4"/>
    <property type="match status" value="1"/>
</dbReference>
<name>A0A371IXD8_9FIRM</name>
<dbReference type="OrthoDB" id="6623712at2"/>
<protein>
    <submittedName>
        <fullName evidence="3">PTS mannose transporter subunit IIC</fullName>
    </submittedName>
</protein>
<keyword evidence="1" id="KW-0808">Transferase</keyword>
<dbReference type="PANTHER" id="PTHR33799">
    <property type="entry name" value="PTS PERMEASE-RELATED-RELATED"/>
    <property type="match status" value="1"/>
</dbReference>
<reference evidence="3 4" key="1">
    <citation type="journal article" date="2017" name="Genome Announc.">
        <title>Draft Genome Sequence of Romboutsia weinsteinii sp. nov. Strain CCRI-19649(T) Isolated from Surface Water.</title>
        <authorList>
            <person name="Maheux A.F."/>
            <person name="Boudreau D.K."/>
            <person name="Berube E."/>
            <person name="Boissinot M."/>
            <person name="Cantin P."/>
            <person name="Raymond F."/>
            <person name="Corbeil J."/>
            <person name="Omar R.F."/>
            <person name="Bergeron M.G."/>
        </authorList>
    </citation>
    <scope>NUCLEOTIDE SEQUENCE [LARGE SCALE GENOMIC DNA]</scope>
    <source>
        <strain evidence="3 4">CCRI-19649</strain>
    </source>
</reference>
<evidence type="ECO:0000313" key="3">
    <source>
        <dbReference type="EMBL" id="RDY25147.1"/>
    </source>
</evidence>
<comment type="caution">
    <text evidence="3">The sequence shown here is derived from an EMBL/GenBank/DDBJ whole genome shotgun (WGS) entry which is preliminary data.</text>
</comment>
<organism evidence="3 4">
    <name type="scientific">Romboutsia weinsteinii</name>
    <dbReference type="NCBI Taxonomy" id="2020949"/>
    <lineage>
        <taxon>Bacteria</taxon>
        <taxon>Bacillati</taxon>
        <taxon>Bacillota</taxon>
        <taxon>Clostridia</taxon>
        <taxon>Peptostreptococcales</taxon>
        <taxon>Peptostreptococcaceae</taxon>
        <taxon>Romboutsia</taxon>
    </lineage>
</organism>
<dbReference type="GO" id="GO:0016740">
    <property type="term" value="F:transferase activity"/>
    <property type="evidence" value="ECO:0007669"/>
    <property type="project" value="UniProtKB-KW"/>
</dbReference>
<evidence type="ECO:0000313" key="4">
    <source>
        <dbReference type="Proteomes" id="UP000215694"/>
    </source>
</evidence>
<dbReference type="InterPro" id="IPR051471">
    <property type="entry name" value="Bacterial_PTS_sugar_comp"/>
</dbReference>
<evidence type="ECO:0000256" key="1">
    <source>
        <dbReference type="ARBA" id="ARBA00022679"/>
    </source>
</evidence>
<dbReference type="GO" id="GO:0009401">
    <property type="term" value="P:phosphoenolpyruvate-dependent sugar phosphotransferase system"/>
    <property type="evidence" value="ECO:0007669"/>
    <property type="project" value="InterPro"/>
</dbReference>
<sequence>MRKIILASHGQFSNGLLDSARMIVGDLANCVSSYSLLPGESAADFALELEKTISEDKETEYVVLADLYGASVCTAMLRLTTLSNVKLFSGMNLNMVLELLTRFSEELTNEDIDQLVEESRIGIQNVTLQINEEEEGF</sequence>
<evidence type="ECO:0000259" key="2">
    <source>
        <dbReference type="PROSITE" id="PS51096"/>
    </source>
</evidence>
<feature type="domain" description="PTS EIIA type-4" evidence="2">
    <location>
        <begin position="1"/>
        <end position="123"/>
    </location>
</feature>
<keyword evidence="4" id="KW-1185">Reference proteome</keyword>
<dbReference type="PANTHER" id="PTHR33799:SF1">
    <property type="entry name" value="PTS SYSTEM MANNOSE-SPECIFIC EIIAB COMPONENT-RELATED"/>
    <property type="match status" value="1"/>
</dbReference>
<dbReference type="InterPro" id="IPR036662">
    <property type="entry name" value="PTS_EIIA_man-typ_sf"/>
</dbReference>
<dbReference type="AlphaFoldDB" id="A0A371IXD8"/>
<dbReference type="InterPro" id="IPR004701">
    <property type="entry name" value="PTS_EIIA_man-typ"/>
</dbReference>
<dbReference type="GO" id="GO:0016020">
    <property type="term" value="C:membrane"/>
    <property type="evidence" value="ECO:0007669"/>
    <property type="project" value="InterPro"/>
</dbReference>
<dbReference type="Gene3D" id="3.40.50.510">
    <property type="entry name" value="Phosphotransferase system, mannose-type IIA component"/>
    <property type="match status" value="1"/>
</dbReference>
<dbReference type="Proteomes" id="UP000215694">
    <property type="component" value="Unassembled WGS sequence"/>
</dbReference>
<proteinExistence type="predicted"/>
<dbReference type="SUPFAM" id="SSF53062">
    <property type="entry name" value="PTS system fructose IIA component-like"/>
    <property type="match status" value="1"/>
</dbReference>
<dbReference type="Pfam" id="PF03610">
    <property type="entry name" value="EIIA-man"/>
    <property type="match status" value="1"/>
</dbReference>